<keyword evidence="1" id="KW-0472">Membrane</keyword>
<feature type="transmembrane region" description="Helical" evidence="1">
    <location>
        <begin position="203"/>
        <end position="221"/>
    </location>
</feature>
<keyword evidence="3" id="KW-1185">Reference proteome</keyword>
<proteinExistence type="predicted"/>
<dbReference type="PANTHER" id="PTHR37314:SF4">
    <property type="entry name" value="UPF0700 TRANSMEMBRANE PROTEIN YOAK"/>
    <property type="match status" value="1"/>
</dbReference>
<dbReference type="Pfam" id="PF06912">
    <property type="entry name" value="DUF1275"/>
    <property type="match status" value="1"/>
</dbReference>
<protein>
    <submittedName>
        <fullName evidence="2">Uncharacterized membrane protein YoaK, UPF0700 family</fullName>
    </submittedName>
</protein>
<gene>
    <name evidence="2" type="ORF">BJEO58_01069</name>
</gene>
<accession>A0A2H1L3K1</accession>
<feature type="transmembrane region" description="Helical" evidence="1">
    <location>
        <begin position="97"/>
        <end position="116"/>
    </location>
</feature>
<dbReference type="PANTHER" id="PTHR37314">
    <property type="entry name" value="SLR0142 PROTEIN"/>
    <property type="match status" value="1"/>
</dbReference>
<evidence type="ECO:0000256" key="1">
    <source>
        <dbReference type="SAM" id="Phobius"/>
    </source>
</evidence>
<keyword evidence="1" id="KW-0812">Transmembrane</keyword>
<feature type="transmembrane region" description="Helical" evidence="1">
    <location>
        <begin position="68"/>
        <end position="85"/>
    </location>
</feature>
<keyword evidence="1" id="KW-1133">Transmembrane helix</keyword>
<dbReference type="Proteomes" id="UP000234462">
    <property type="component" value="Unassembled WGS sequence"/>
</dbReference>
<evidence type="ECO:0000313" key="3">
    <source>
        <dbReference type="Proteomes" id="UP000234462"/>
    </source>
</evidence>
<feature type="transmembrane region" description="Helical" evidence="1">
    <location>
        <begin position="178"/>
        <end position="197"/>
    </location>
</feature>
<dbReference type="InterPro" id="IPR010699">
    <property type="entry name" value="DUF1275"/>
</dbReference>
<sequence length="228" mass="23381">MFVYNPFMTAARMHLALMLTLTFSTGIVDAVGYLGYDKVFTGNMTGNVVILGMGLAGAPGIPVLRPALAFFAFLIGAVIAGRILVPAPKGAWTGRTTGVMAAVAIGCLALTGLVMAEDPAENHLVGTLTTSVLALVMGMQAAAARKIGVADVTTVVVTSTMVGLASESRLAGGSGDKWPRRLLAVLGILTGASVGALTLQVNLWLGVLVTAIIIGAVTIVGHRSRHRD</sequence>
<evidence type="ECO:0000313" key="2">
    <source>
        <dbReference type="EMBL" id="SMY11484.1"/>
    </source>
</evidence>
<dbReference type="EMBL" id="FXZM01000004">
    <property type="protein sequence ID" value="SMY11484.1"/>
    <property type="molecule type" value="Genomic_DNA"/>
</dbReference>
<dbReference type="AlphaFoldDB" id="A0A2H1L3K1"/>
<name>A0A2H1L3K1_9MICO</name>
<organism evidence="2 3">
    <name type="scientific">Brevibacterium jeotgali</name>
    <dbReference type="NCBI Taxonomy" id="1262550"/>
    <lineage>
        <taxon>Bacteria</taxon>
        <taxon>Bacillati</taxon>
        <taxon>Actinomycetota</taxon>
        <taxon>Actinomycetes</taxon>
        <taxon>Micrococcales</taxon>
        <taxon>Brevibacteriaceae</taxon>
        <taxon>Brevibacterium</taxon>
    </lineage>
</organism>
<feature type="transmembrane region" description="Helical" evidence="1">
    <location>
        <begin position="123"/>
        <end position="141"/>
    </location>
</feature>
<reference evidence="3" key="1">
    <citation type="submission" date="2017-03" db="EMBL/GenBank/DDBJ databases">
        <authorList>
            <person name="Monnet C."/>
        </authorList>
    </citation>
    <scope>NUCLEOTIDE SEQUENCE [LARGE SCALE GENOMIC DNA]</scope>
    <source>
        <strain evidence="3">SJ5-8</strain>
    </source>
</reference>